<evidence type="ECO:0000313" key="2">
    <source>
        <dbReference type="EMBL" id="VDM02423.1"/>
    </source>
</evidence>
<feature type="region of interest" description="Disordered" evidence="1">
    <location>
        <begin position="47"/>
        <end position="69"/>
    </location>
</feature>
<dbReference type="EMBL" id="UYSU01040593">
    <property type="protein sequence ID" value="VDM02423.1"/>
    <property type="molecule type" value="Genomic_DNA"/>
</dbReference>
<feature type="region of interest" description="Disordered" evidence="1">
    <location>
        <begin position="116"/>
        <end position="138"/>
    </location>
</feature>
<dbReference type="AlphaFoldDB" id="A0A183THT9"/>
<accession>A0A183THT9</accession>
<keyword evidence="3" id="KW-1185">Reference proteome</keyword>
<sequence>MVTIKLGEDSLPQQKVSIWAAGVTPVGHLWDSMTLDQLTKAIGEHVEVDEADGDNDEGEQVDGGGDEDEEEAVLFGDPAFLTHCRSSAAEPLSEVSQIESTYANFHDFLERTTGLDSEFSTSSKPESNSCDTQDGQTPELSEILGGAPLEWTYFVSSADAVIRLLFILLT</sequence>
<reference evidence="4" key="1">
    <citation type="submission" date="2016-06" db="UniProtKB">
        <authorList>
            <consortium name="WormBaseParasite"/>
        </authorList>
    </citation>
    <scope>IDENTIFICATION</scope>
</reference>
<dbReference type="WBParaSite" id="SSLN_0001664501-mRNA-1">
    <property type="protein sequence ID" value="SSLN_0001664501-mRNA-1"/>
    <property type="gene ID" value="SSLN_0001664501"/>
</dbReference>
<dbReference type="OrthoDB" id="10484673at2759"/>
<evidence type="ECO:0000256" key="1">
    <source>
        <dbReference type="SAM" id="MobiDB-lite"/>
    </source>
</evidence>
<name>A0A183THT9_SCHSO</name>
<reference evidence="2 3" key="2">
    <citation type="submission" date="2018-11" db="EMBL/GenBank/DDBJ databases">
        <authorList>
            <consortium name="Pathogen Informatics"/>
        </authorList>
    </citation>
    <scope>NUCLEOTIDE SEQUENCE [LARGE SCALE GENOMIC DNA]</scope>
    <source>
        <strain evidence="2 3">NST_G2</strain>
    </source>
</reference>
<feature type="compositionally biased region" description="Acidic residues" evidence="1">
    <location>
        <begin position="49"/>
        <end position="69"/>
    </location>
</feature>
<gene>
    <name evidence="2" type="ORF">SSLN_LOCUS16037</name>
</gene>
<organism evidence="4">
    <name type="scientific">Schistocephalus solidus</name>
    <name type="common">Tapeworm</name>
    <dbReference type="NCBI Taxonomy" id="70667"/>
    <lineage>
        <taxon>Eukaryota</taxon>
        <taxon>Metazoa</taxon>
        <taxon>Spiralia</taxon>
        <taxon>Lophotrochozoa</taxon>
        <taxon>Platyhelminthes</taxon>
        <taxon>Cestoda</taxon>
        <taxon>Eucestoda</taxon>
        <taxon>Diphyllobothriidea</taxon>
        <taxon>Diphyllobothriidae</taxon>
        <taxon>Schistocephalus</taxon>
    </lineage>
</organism>
<evidence type="ECO:0000313" key="4">
    <source>
        <dbReference type="WBParaSite" id="SSLN_0001664501-mRNA-1"/>
    </source>
</evidence>
<evidence type="ECO:0000313" key="3">
    <source>
        <dbReference type="Proteomes" id="UP000275846"/>
    </source>
</evidence>
<proteinExistence type="predicted"/>
<dbReference type="Proteomes" id="UP000275846">
    <property type="component" value="Unassembled WGS sequence"/>
</dbReference>
<protein>
    <submittedName>
        <fullName evidence="4">Ubiquitin-like domain-containing protein</fullName>
    </submittedName>
</protein>